<feature type="region of interest" description="Disordered" evidence="1">
    <location>
        <begin position="558"/>
        <end position="594"/>
    </location>
</feature>
<dbReference type="OrthoDB" id="3070649at2759"/>
<feature type="region of interest" description="Disordered" evidence="1">
    <location>
        <begin position="901"/>
        <end position="960"/>
    </location>
</feature>
<feature type="compositionally biased region" description="Polar residues" evidence="1">
    <location>
        <begin position="638"/>
        <end position="649"/>
    </location>
</feature>
<evidence type="ECO:0000313" key="3">
    <source>
        <dbReference type="Proteomes" id="UP000565441"/>
    </source>
</evidence>
<protein>
    <submittedName>
        <fullName evidence="2">Uncharacterized protein</fullName>
    </submittedName>
</protein>
<proteinExistence type="predicted"/>
<sequence length="1112" mass="118601">MSFYKECYGYIASTIYSFLSWLLASFLGRAHATEELPITTSASHQTMSLLEAFHTDNGNPQGRHCSQVSIKDPSPRFDSKDEGLHQEGDRKKTTHASRSKPHNLAFTLCHSITLAEALTVIPNDPISEAERPPLNKHSIREAQHQGSDLASFVSRCPSPSSLADSNAGDSDVRGRFSIFQEANSSIADLGKRSGLKGAPLFPSATGLRNSLLLALPASFSPRSASSFSLDKFPSPRTPLEAVTQRMRSASTRSLKVTGNDISQELQNFYDKVDPFALSGDTCFVSGCSVTLGPKINLYHFEPYRRRFRTRQRAPSLKEDPSIEELRFAAFLPKKSCMKTTIYDMSTVDVAPNRVSIVRNLSVPRPRAATMPSASPKIILTVTSAPPCPTEDHYLSTSAPTLPLMHTFKGKTEVLLEAVCSSTTKVKQKHGPQLASNSKPQSLLPSIEPCDPPACVEDSSPYASMSAPTLPPMQSSQGKTEVLLEAVGSSATKVTKEDSPQLASDSELQSVIRTVEPCGPPACVEDGSSPYMSISAPMLPTMQDSQGKTEVLLEAVGSSATKVTKEDSPQLASDSESQTVLRSVEPCGPPACVEDGSSPYMSISAPMLPTMQDSQGKTEILLEAAGSSATKVTKEDSPQLASDSESQTVLPSVEPCVPAASVEDESSPYVSMSGPTLPTVQDSQGKTEVLLEVVGSATKVTEEDSPQLASDSESQSVLRSVEPCGPPACVEDGSSPYVSISAPMLPTMQDSQGKTEVLLEVVGSATKVTEEDSPQLASDSESQTVLPSVEPCVPAASVEDESSPYVSMSAPTLPTMQSSQGKTEVLLDAVGSATKVTKEDSPQLASDSESQPALPSVEPCVPAASVEDESSPYVSMSAPTLPTMQSSQGKTEVLLDAVGSATKVTKEDSPQLASDSESQPALPSVEPCGPPACVEDESSPKQRPPLADIQNTPSVTANAPSNVDTSLLNKVVDLNVHNRLAIDVKASFPGYSKPCEPEVNGVVTVKRRARPIVSAHPEYRHSTDALPRTRRSALRPLVLPARVASRTRTTTAADPALNATDTGLPPPDRRSQGLDDIIALLDTYVVRKGHADKTMDIDERWEEMEPSRMSYAL</sequence>
<feature type="region of interest" description="Disordered" evidence="1">
    <location>
        <begin position="54"/>
        <end position="98"/>
    </location>
</feature>
<feature type="region of interest" description="Disordered" evidence="1">
    <location>
        <begin position="625"/>
        <end position="682"/>
    </location>
</feature>
<feature type="region of interest" description="Disordered" evidence="1">
    <location>
        <begin position="697"/>
        <end position="721"/>
    </location>
</feature>
<feature type="compositionally biased region" description="Polar residues" evidence="1">
    <location>
        <begin position="948"/>
        <end position="960"/>
    </location>
</feature>
<evidence type="ECO:0000313" key="2">
    <source>
        <dbReference type="EMBL" id="KAF5379713.1"/>
    </source>
</evidence>
<feature type="compositionally biased region" description="Polar residues" evidence="1">
    <location>
        <begin position="871"/>
        <end position="887"/>
    </location>
</feature>
<organism evidence="2 3">
    <name type="scientific">Tricholomella constricta</name>
    <dbReference type="NCBI Taxonomy" id="117010"/>
    <lineage>
        <taxon>Eukaryota</taxon>
        <taxon>Fungi</taxon>
        <taxon>Dikarya</taxon>
        <taxon>Basidiomycota</taxon>
        <taxon>Agaricomycotina</taxon>
        <taxon>Agaricomycetes</taxon>
        <taxon>Agaricomycetidae</taxon>
        <taxon>Agaricales</taxon>
        <taxon>Tricholomatineae</taxon>
        <taxon>Lyophyllaceae</taxon>
        <taxon>Tricholomella</taxon>
    </lineage>
</organism>
<feature type="compositionally biased region" description="Polar residues" evidence="1">
    <location>
        <begin position="842"/>
        <end position="852"/>
    </location>
</feature>
<feature type="compositionally biased region" description="Polar residues" evidence="1">
    <location>
        <begin position="569"/>
        <end position="580"/>
    </location>
</feature>
<comment type="caution">
    <text evidence="2">The sequence shown here is derived from an EMBL/GenBank/DDBJ whole genome shotgun (WGS) entry which is preliminary data.</text>
</comment>
<reference evidence="2 3" key="1">
    <citation type="journal article" date="2020" name="ISME J.">
        <title>Uncovering the hidden diversity of litter-decomposition mechanisms in mushroom-forming fungi.</title>
        <authorList>
            <person name="Floudas D."/>
            <person name="Bentzer J."/>
            <person name="Ahren D."/>
            <person name="Johansson T."/>
            <person name="Persson P."/>
            <person name="Tunlid A."/>
        </authorList>
    </citation>
    <scope>NUCLEOTIDE SEQUENCE [LARGE SCALE GENOMIC DNA]</scope>
    <source>
        <strain evidence="2 3">CBS 661.87</strain>
    </source>
</reference>
<feature type="compositionally biased region" description="Polar residues" evidence="1">
    <location>
        <begin position="774"/>
        <end position="785"/>
    </location>
</feature>
<dbReference type="AlphaFoldDB" id="A0A8H5HAG3"/>
<feature type="compositionally biased region" description="Polar residues" evidence="1">
    <location>
        <begin position="910"/>
        <end position="920"/>
    </location>
</feature>
<gene>
    <name evidence="2" type="ORF">D9615_005712</name>
</gene>
<dbReference type="EMBL" id="JAACJP010000015">
    <property type="protein sequence ID" value="KAF5379713.1"/>
    <property type="molecule type" value="Genomic_DNA"/>
</dbReference>
<dbReference type="Proteomes" id="UP000565441">
    <property type="component" value="Unassembled WGS sequence"/>
</dbReference>
<feature type="compositionally biased region" description="Polar residues" evidence="1">
    <location>
        <begin position="803"/>
        <end position="819"/>
    </location>
</feature>
<evidence type="ECO:0000256" key="1">
    <source>
        <dbReference type="SAM" id="MobiDB-lite"/>
    </source>
</evidence>
<feature type="compositionally biased region" description="Polar residues" evidence="1">
    <location>
        <begin position="706"/>
        <end position="717"/>
    </location>
</feature>
<keyword evidence="3" id="KW-1185">Reference proteome</keyword>
<feature type="region of interest" description="Disordered" evidence="1">
    <location>
        <begin position="1045"/>
        <end position="1070"/>
    </location>
</feature>
<feature type="compositionally biased region" description="Polar residues" evidence="1">
    <location>
        <begin position="56"/>
        <end position="69"/>
    </location>
</feature>
<feature type="region of interest" description="Disordered" evidence="1">
    <location>
        <begin position="831"/>
        <end position="887"/>
    </location>
</feature>
<feature type="compositionally biased region" description="Polar residues" evidence="1">
    <location>
        <begin position="667"/>
        <end position="682"/>
    </location>
</feature>
<accession>A0A8H5HAG3</accession>
<feature type="region of interest" description="Disordered" evidence="1">
    <location>
        <begin position="765"/>
        <end position="819"/>
    </location>
</feature>
<feature type="compositionally biased region" description="Basic and acidic residues" evidence="1">
    <location>
        <begin position="73"/>
        <end position="91"/>
    </location>
</feature>
<name>A0A8H5HAG3_9AGAR</name>